<feature type="non-terminal residue" evidence="3">
    <location>
        <position position="218"/>
    </location>
</feature>
<dbReference type="AlphaFoldDB" id="A0A6A6X3Q8"/>
<keyword evidence="1" id="KW-0863">Zinc-finger</keyword>
<dbReference type="OrthoDB" id="3793888at2759"/>
<dbReference type="Proteomes" id="UP000799757">
    <property type="component" value="Unassembled WGS sequence"/>
</dbReference>
<evidence type="ECO:0000259" key="2">
    <source>
        <dbReference type="PROSITE" id="PS50089"/>
    </source>
</evidence>
<sequence length="218" mass="25567">PCFLRYVDNNLMRTVYEHNNPPALSNICTICKFVYNEAPIDSAYVPLGCGHWIHYRCLVWNACQKTHYKDSCPTCHAKLFEWDGITVLTVAARTGLEIKDKPWARRGVYYDQENKAIVSSDEDEYVLECAFIERCIATAFSKQLSIDPDTGTRRSKFRDGSPNEVGRPRAYWLRWNSYLGYLLYCMLVATKLRRWLQEDQGAIVKTEGWFEFENEWRY</sequence>
<feature type="non-terminal residue" evidence="3">
    <location>
        <position position="1"/>
    </location>
</feature>
<dbReference type="SUPFAM" id="SSF57850">
    <property type="entry name" value="RING/U-box"/>
    <property type="match status" value="1"/>
</dbReference>
<dbReference type="InterPro" id="IPR013083">
    <property type="entry name" value="Znf_RING/FYVE/PHD"/>
</dbReference>
<dbReference type="EMBL" id="MU002067">
    <property type="protein sequence ID" value="KAF2790557.1"/>
    <property type="molecule type" value="Genomic_DNA"/>
</dbReference>
<accession>A0A6A6X3Q8</accession>
<evidence type="ECO:0000313" key="4">
    <source>
        <dbReference type="Proteomes" id="UP000799757"/>
    </source>
</evidence>
<dbReference type="Gene3D" id="3.30.40.10">
    <property type="entry name" value="Zinc/RING finger domain, C3HC4 (zinc finger)"/>
    <property type="match status" value="1"/>
</dbReference>
<feature type="domain" description="RING-type" evidence="2">
    <location>
        <begin position="28"/>
        <end position="76"/>
    </location>
</feature>
<evidence type="ECO:0000256" key="1">
    <source>
        <dbReference type="PROSITE-ProRule" id="PRU00175"/>
    </source>
</evidence>
<keyword evidence="1" id="KW-0479">Metal-binding</keyword>
<evidence type="ECO:0000313" key="3">
    <source>
        <dbReference type="EMBL" id="KAF2790557.1"/>
    </source>
</evidence>
<gene>
    <name evidence="3" type="ORF">K505DRAFT_194576</name>
</gene>
<proteinExistence type="predicted"/>
<protein>
    <recommendedName>
        <fullName evidence="2">RING-type domain-containing protein</fullName>
    </recommendedName>
</protein>
<reference evidence="3" key="1">
    <citation type="journal article" date="2020" name="Stud. Mycol.">
        <title>101 Dothideomycetes genomes: a test case for predicting lifestyles and emergence of pathogens.</title>
        <authorList>
            <person name="Haridas S."/>
            <person name="Albert R."/>
            <person name="Binder M."/>
            <person name="Bloem J."/>
            <person name="Labutti K."/>
            <person name="Salamov A."/>
            <person name="Andreopoulos B."/>
            <person name="Baker S."/>
            <person name="Barry K."/>
            <person name="Bills G."/>
            <person name="Bluhm B."/>
            <person name="Cannon C."/>
            <person name="Castanera R."/>
            <person name="Culley D."/>
            <person name="Daum C."/>
            <person name="Ezra D."/>
            <person name="Gonzalez J."/>
            <person name="Henrissat B."/>
            <person name="Kuo A."/>
            <person name="Liang C."/>
            <person name="Lipzen A."/>
            <person name="Lutzoni F."/>
            <person name="Magnuson J."/>
            <person name="Mondo S."/>
            <person name="Nolan M."/>
            <person name="Ohm R."/>
            <person name="Pangilinan J."/>
            <person name="Park H.-J."/>
            <person name="Ramirez L."/>
            <person name="Alfaro M."/>
            <person name="Sun H."/>
            <person name="Tritt A."/>
            <person name="Yoshinaga Y."/>
            <person name="Zwiers L.-H."/>
            <person name="Turgeon B."/>
            <person name="Goodwin S."/>
            <person name="Spatafora J."/>
            <person name="Crous P."/>
            <person name="Grigoriev I."/>
        </authorList>
    </citation>
    <scope>NUCLEOTIDE SEQUENCE</scope>
    <source>
        <strain evidence="3">CBS 109.77</strain>
    </source>
</reference>
<name>A0A6A6X3Q8_9PLEO</name>
<dbReference type="SMART" id="SM00184">
    <property type="entry name" value="RING"/>
    <property type="match status" value="1"/>
</dbReference>
<dbReference type="GO" id="GO:0008270">
    <property type="term" value="F:zinc ion binding"/>
    <property type="evidence" value="ECO:0007669"/>
    <property type="project" value="UniProtKB-KW"/>
</dbReference>
<organism evidence="3 4">
    <name type="scientific">Melanomma pulvis-pyrius CBS 109.77</name>
    <dbReference type="NCBI Taxonomy" id="1314802"/>
    <lineage>
        <taxon>Eukaryota</taxon>
        <taxon>Fungi</taxon>
        <taxon>Dikarya</taxon>
        <taxon>Ascomycota</taxon>
        <taxon>Pezizomycotina</taxon>
        <taxon>Dothideomycetes</taxon>
        <taxon>Pleosporomycetidae</taxon>
        <taxon>Pleosporales</taxon>
        <taxon>Melanommataceae</taxon>
        <taxon>Melanomma</taxon>
    </lineage>
</organism>
<dbReference type="PROSITE" id="PS50089">
    <property type="entry name" value="ZF_RING_2"/>
    <property type="match status" value="1"/>
</dbReference>
<keyword evidence="1" id="KW-0862">Zinc</keyword>
<dbReference type="InterPro" id="IPR001841">
    <property type="entry name" value="Znf_RING"/>
</dbReference>
<keyword evidence="4" id="KW-1185">Reference proteome</keyword>